<feature type="transmembrane region" description="Helical" evidence="1">
    <location>
        <begin position="78"/>
        <end position="101"/>
    </location>
</feature>
<feature type="transmembrane region" description="Helical" evidence="1">
    <location>
        <begin position="12"/>
        <end position="33"/>
    </location>
</feature>
<accession>A0ABW2J5E4</accession>
<name>A0ABW2J5E4_9BURK</name>
<evidence type="ECO:0000313" key="2">
    <source>
        <dbReference type="EMBL" id="MFC7298467.1"/>
    </source>
</evidence>
<keyword evidence="1" id="KW-0472">Membrane</keyword>
<keyword evidence="1" id="KW-0812">Transmembrane</keyword>
<evidence type="ECO:0000313" key="3">
    <source>
        <dbReference type="Proteomes" id="UP001596379"/>
    </source>
</evidence>
<evidence type="ECO:0000256" key="1">
    <source>
        <dbReference type="SAM" id="Phobius"/>
    </source>
</evidence>
<dbReference type="EMBL" id="JBHTCC010000001">
    <property type="protein sequence ID" value="MFC7298467.1"/>
    <property type="molecule type" value="Genomic_DNA"/>
</dbReference>
<comment type="caution">
    <text evidence="2">The sequence shown here is derived from an EMBL/GenBank/DDBJ whole genome shotgun (WGS) entry which is preliminary data.</text>
</comment>
<reference evidence="3" key="1">
    <citation type="journal article" date="2019" name="Int. J. Syst. Evol. Microbiol.">
        <title>The Global Catalogue of Microorganisms (GCM) 10K type strain sequencing project: providing services to taxonomists for standard genome sequencing and annotation.</title>
        <authorList>
            <consortium name="The Broad Institute Genomics Platform"/>
            <consortium name="The Broad Institute Genome Sequencing Center for Infectious Disease"/>
            <person name="Wu L."/>
            <person name="Ma J."/>
        </authorList>
    </citation>
    <scope>NUCLEOTIDE SEQUENCE [LARGE SCALE GENOMIC DNA]</scope>
    <source>
        <strain evidence="3">CCUG 36956</strain>
    </source>
</reference>
<dbReference type="RefSeq" id="WP_382233619.1">
    <property type="nucleotide sequence ID" value="NZ_JBHTCC010000001.1"/>
</dbReference>
<keyword evidence="1" id="KW-1133">Transmembrane helix</keyword>
<proteinExistence type="predicted"/>
<sequence length="102" mass="11206">MTNPLQSLVIDYWYKAVVVASIVFLLVALTVDLKGVDNKTVILISLGAFFIGLGEWINHPLQTRIAPGMKITSYNRSASLRGSLFDLLGFSIVCIGAYPLLY</sequence>
<keyword evidence="3" id="KW-1185">Reference proteome</keyword>
<dbReference type="Proteomes" id="UP001596379">
    <property type="component" value="Unassembled WGS sequence"/>
</dbReference>
<protein>
    <submittedName>
        <fullName evidence="2">Uncharacterized protein</fullName>
    </submittedName>
</protein>
<gene>
    <name evidence="2" type="ORF">ACFQO0_08470</name>
</gene>
<feature type="transmembrane region" description="Helical" evidence="1">
    <location>
        <begin position="40"/>
        <end position="58"/>
    </location>
</feature>
<organism evidence="2 3">
    <name type="scientific">Herminiimonas aquatilis</name>
    <dbReference type="NCBI Taxonomy" id="345342"/>
    <lineage>
        <taxon>Bacteria</taxon>
        <taxon>Pseudomonadati</taxon>
        <taxon>Pseudomonadota</taxon>
        <taxon>Betaproteobacteria</taxon>
        <taxon>Burkholderiales</taxon>
        <taxon>Oxalobacteraceae</taxon>
        <taxon>Herminiimonas</taxon>
    </lineage>
</organism>